<evidence type="ECO:0000313" key="1">
    <source>
        <dbReference type="EMBL" id="ALP47892.1"/>
    </source>
</evidence>
<dbReference type="GeneID" id="26516124"/>
<evidence type="ECO:0008006" key="3">
    <source>
        <dbReference type="Google" id="ProtNLM"/>
    </source>
</evidence>
<protein>
    <recommendedName>
        <fullName evidence="3">Neck protein</fullName>
    </recommendedName>
</protein>
<dbReference type="Proteomes" id="UP000201818">
    <property type="component" value="Segment"/>
</dbReference>
<dbReference type="KEGG" id="vg:26516124"/>
<accession>A0A0S2SY81</accession>
<sequence>MARGSHMRQRYSGRQGSFSAAVAEFRDQALAAGDAIYQRIMLDLSVKVIEKSPVGDPERWAANVAYRQRASAAADRYDENVAIRNTLINLNPSNFTRNGNLRRGVKHAKPLTKAERDQNFDVNGMVAGRGYVGGRFRANWQFSIGTAAQGEIDDVDPTGSKAISAVTAGVQPLKLGDTAYLVNNLPYAVPLEYGHSSQEPAGMVRVTIAEFQQIVEAAVRAGRV</sequence>
<proteinExistence type="predicted"/>
<reference evidence="1 2" key="1">
    <citation type="submission" date="2015-10" db="EMBL/GenBank/DDBJ databases">
        <title>Complete Genome Sequence of the Pseudomonas phage YMC11/02/R656_PAE_BP.</title>
        <authorList>
            <person name="Jeon J."/>
            <person name="Yong D."/>
            <person name="Lee K."/>
        </authorList>
    </citation>
    <scope>NUCLEOTIDE SEQUENCE [LARGE SCALE GENOMIC DNA]</scope>
</reference>
<dbReference type="EMBL" id="KT968831">
    <property type="protein sequence ID" value="ALP47892.1"/>
    <property type="molecule type" value="Genomic_DNA"/>
</dbReference>
<keyword evidence="2" id="KW-1185">Reference proteome</keyword>
<dbReference type="RefSeq" id="YP_009187468.1">
    <property type="nucleotide sequence ID" value="NC_028657.1"/>
</dbReference>
<name>A0A0S2SY81_9CAUD</name>
<dbReference type="OrthoDB" id="16937at10239"/>
<gene>
    <name evidence="1" type="ORF">BPPAER656_00710</name>
</gene>
<evidence type="ECO:0000313" key="2">
    <source>
        <dbReference type="Proteomes" id="UP000201818"/>
    </source>
</evidence>
<organism evidence="1 2">
    <name type="scientific">Pseudomonas phage YMC11/02/R656</name>
    <dbReference type="NCBI Taxonomy" id="1755689"/>
    <lineage>
        <taxon>Viruses</taxon>
        <taxon>Duplodnaviria</taxon>
        <taxon>Heunggongvirae</taxon>
        <taxon>Uroviricota</taxon>
        <taxon>Caudoviricetes</taxon>
        <taxon>Bugaksanvirus</taxon>
        <taxon>Bugaksanvirus R656</taxon>
    </lineage>
</organism>